<evidence type="ECO:0000313" key="1">
    <source>
        <dbReference type="EMBL" id="GBP32468.1"/>
    </source>
</evidence>
<reference evidence="1 2" key="1">
    <citation type="journal article" date="2019" name="Commun. Biol.">
        <title>The bagworm genome reveals a unique fibroin gene that provides high tensile strength.</title>
        <authorList>
            <person name="Kono N."/>
            <person name="Nakamura H."/>
            <person name="Ohtoshi R."/>
            <person name="Tomita M."/>
            <person name="Numata K."/>
            <person name="Arakawa K."/>
        </authorList>
    </citation>
    <scope>NUCLEOTIDE SEQUENCE [LARGE SCALE GENOMIC DNA]</scope>
</reference>
<keyword evidence="2" id="KW-1185">Reference proteome</keyword>
<name>A0A4C1V108_EUMVA</name>
<proteinExistence type="predicted"/>
<dbReference type="EMBL" id="BGZK01000260">
    <property type="protein sequence ID" value="GBP32468.1"/>
    <property type="molecule type" value="Genomic_DNA"/>
</dbReference>
<dbReference type="Proteomes" id="UP000299102">
    <property type="component" value="Unassembled WGS sequence"/>
</dbReference>
<dbReference type="AlphaFoldDB" id="A0A4C1V108"/>
<comment type="caution">
    <text evidence="1">The sequence shown here is derived from an EMBL/GenBank/DDBJ whole genome shotgun (WGS) entry which is preliminary data.</text>
</comment>
<accession>A0A4C1V108</accession>
<gene>
    <name evidence="1" type="ORF">EVAR_24632_1</name>
</gene>
<evidence type="ECO:0000313" key="2">
    <source>
        <dbReference type="Proteomes" id="UP000299102"/>
    </source>
</evidence>
<protein>
    <submittedName>
        <fullName evidence="1">Uncharacterized protein</fullName>
    </submittedName>
</protein>
<sequence>MESKSPRSRGGESTVKYPKGIEIKNGTKVEVEYKINIRIENVAGIKMKNSNEIRIGSGTDIESEIRIGIFIDRGRVRSQKQDPDWDQACPISTPNKVGDALTPSLRVSMGGVHRIGDNAIQTANSSSAEELRSDQLNMKYKDMNEPTQANLFITEDISVHVSDDDQCLIARILNEVKSIRVTVSRC</sequence>
<organism evidence="1 2">
    <name type="scientific">Eumeta variegata</name>
    <name type="common">Bagworm moth</name>
    <name type="synonym">Eumeta japonica</name>
    <dbReference type="NCBI Taxonomy" id="151549"/>
    <lineage>
        <taxon>Eukaryota</taxon>
        <taxon>Metazoa</taxon>
        <taxon>Ecdysozoa</taxon>
        <taxon>Arthropoda</taxon>
        <taxon>Hexapoda</taxon>
        <taxon>Insecta</taxon>
        <taxon>Pterygota</taxon>
        <taxon>Neoptera</taxon>
        <taxon>Endopterygota</taxon>
        <taxon>Lepidoptera</taxon>
        <taxon>Glossata</taxon>
        <taxon>Ditrysia</taxon>
        <taxon>Tineoidea</taxon>
        <taxon>Psychidae</taxon>
        <taxon>Oiketicinae</taxon>
        <taxon>Eumeta</taxon>
    </lineage>
</organism>